<reference evidence="1" key="1">
    <citation type="submission" date="2022-03" db="EMBL/GenBank/DDBJ databases">
        <authorList>
            <person name="Tunstrom K."/>
        </authorList>
    </citation>
    <scope>NUCLEOTIDE SEQUENCE</scope>
</reference>
<evidence type="ECO:0000313" key="1">
    <source>
        <dbReference type="EMBL" id="CAH2097247.1"/>
    </source>
</evidence>
<name>A0AAU9UGN2_EUPED</name>
<keyword evidence="2" id="KW-1185">Reference proteome</keyword>
<sequence length="148" mass="17113">MGRRHFSPADGRIICSHPQTREKVKKFRGLLYSSSAYKPNTQDIIDPRTSLLRHFLEDFLDIEVGKYDDMNTKLSAFSNDIKKIKAMETELIEVRNQCRALQEILNINDQRDRLLNLEFVGVPETKEEDLHDLTMKIAQAANHVTKSP</sequence>
<evidence type="ECO:0000313" key="2">
    <source>
        <dbReference type="Proteomes" id="UP001153954"/>
    </source>
</evidence>
<protein>
    <submittedName>
        <fullName evidence="1">Uncharacterized protein</fullName>
    </submittedName>
</protein>
<organism evidence="1 2">
    <name type="scientific">Euphydryas editha</name>
    <name type="common">Edith's checkerspot</name>
    <dbReference type="NCBI Taxonomy" id="104508"/>
    <lineage>
        <taxon>Eukaryota</taxon>
        <taxon>Metazoa</taxon>
        <taxon>Ecdysozoa</taxon>
        <taxon>Arthropoda</taxon>
        <taxon>Hexapoda</taxon>
        <taxon>Insecta</taxon>
        <taxon>Pterygota</taxon>
        <taxon>Neoptera</taxon>
        <taxon>Endopterygota</taxon>
        <taxon>Lepidoptera</taxon>
        <taxon>Glossata</taxon>
        <taxon>Ditrysia</taxon>
        <taxon>Papilionoidea</taxon>
        <taxon>Nymphalidae</taxon>
        <taxon>Nymphalinae</taxon>
        <taxon>Euphydryas</taxon>
    </lineage>
</organism>
<dbReference type="AlphaFoldDB" id="A0AAU9UGN2"/>
<gene>
    <name evidence="1" type="ORF">EEDITHA_LOCUS12495</name>
</gene>
<dbReference type="Proteomes" id="UP001153954">
    <property type="component" value="Unassembled WGS sequence"/>
</dbReference>
<proteinExistence type="predicted"/>
<comment type="caution">
    <text evidence="1">The sequence shown here is derived from an EMBL/GenBank/DDBJ whole genome shotgun (WGS) entry which is preliminary data.</text>
</comment>
<accession>A0AAU9UGN2</accession>
<dbReference type="EMBL" id="CAKOGL010000017">
    <property type="protein sequence ID" value="CAH2097247.1"/>
    <property type="molecule type" value="Genomic_DNA"/>
</dbReference>